<dbReference type="GO" id="GO:0030148">
    <property type="term" value="P:sphingolipid biosynthetic process"/>
    <property type="evidence" value="ECO:0007669"/>
    <property type="project" value="TreeGrafter"/>
</dbReference>
<keyword evidence="2 10" id="KW-0444">Lipid biosynthesis</keyword>
<feature type="chain" id="PRO_5040800504" description="Elongation of fatty acids protein" evidence="11">
    <location>
        <begin position="24"/>
        <end position="337"/>
    </location>
</feature>
<evidence type="ECO:0000256" key="1">
    <source>
        <dbReference type="ARBA" id="ARBA00004141"/>
    </source>
</evidence>
<organism evidence="12 13">
    <name type="scientific">Coemansia spiralis</name>
    <dbReference type="NCBI Taxonomy" id="417178"/>
    <lineage>
        <taxon>Eukaryota</taxon>
        <taxon>Fungi</taxon>
        <taxon>Fungi incertae sedis</taxon>
        <taxon>Zoopagomycota</taxon>
        <taxon>Kickxellomycotina</taxon>
        <taxon>Kickxellomycetes</taxon>
        <taxon>Kickxellales</taxon>
        <taxon>Kickxellaceae</taxon>
        <taxon>Coemansia</taxon>
    </lineage>
</organism>
<comment type="caution">
    <text evidence="12">The sequence shown here is derived from an EMBL/GenBank/DDBJ whole genome shotgun (WGS) entry which is preliminary data.</text>
</comment>
<feature type="transmembrane region" description="Helical" evidence="10">
    <location>
        <begin position="271"/>
        <end position="291"/>
    </location>
</feature>
<dbReference type="AlphaFoldDB" id="A0A9W8G902"/>
<reference evidence="12" key="1">
    <citation type="submission" date="2022-07" db="EMBL/GenBank/DDBJ databases">
        <title>Phylogenomic reconstructions and comparative analyses of Kickxellomycotina fungi.</title>
        <authorList>
            <person name="Reynolds N.K."/>
            <person name="Stajich J.E."/>
            <person name="Barry K."/>
            <person name="Grigoriev I.V."/>
            <person name="Crous P."/>
            <person name="Smith M.E."/>
        </authorList>
    </citation>
    <scope>NUCLEOTIDE SEQUENCE</scope>
    <source>
        <strain evidence="12">NRRL 3115</strain>
    </source>
</reference>
<gene>
    <name evidence="12" type="ORF">GGI25_002108</name>
</gene>
<evidence type="ECO:0000256" key="9">
    <source>
        <dbReference type="ARBA" id="ARBA00023160"/>
    </source>
</evidence>
<evidence type="ECO:0000256" key="2">
    <source>
        <dbReference type="ARBA" id="ARBA00022516"/>
    </source>
</evidence>
<feature type="transmembrane region" description="Helical" evidence="10">
    <location>
        <begin position="241"/>
        <end position="259"/>
    </location>
</feature>
<evidence type="ECO:0000256" key="8">
    <source>
        <dbReference type="ARBA" id="ARBA00023136"/>
    </source>
</evidence>
<feature type="transmembrane region" description="Helical" evidence="10">
    <location>
        <begin position="218"/>
        <end position="235"/>
    </location>
</feature>
<feature type="transmembrane region" description="Helical" evidence="10">
    <location>
        <begin position="179"/>
        <end position="198"/>
    </location>
</feature>
<comment type="similarity">
    <text evidence="10">Belongs to the ELO family.</text>
</comment>
<keyword evidence="5 10" id="KW-0276">Fatty acid metabolism</keyword>
<accession>A0A9W8G902</accession>
<dbReference type="GO" id="GO:0034626">
    <property type="term" value="P:fatty acid elongation, polyunsaturated fatty acid"/>
    <property type="evidence" value="ECO:0007669"/>
    <property type="project" value="TreeGrafter"/>
</dbReference>
<dbReference type="GO" id="GO:0042761">
    <property type="term" value="P:very long-chain fatty acid biosynthetic process"/>
    <property type="evidence" value="ECO:0007669"/>
    <property type="project" value="TreeGrafter"/>
</dbReference>
<dbReference type="InterPro" id="IPR002076">
    <property type="entry name" value="ELO_fam"/>
</dbReference>
<keyword evidence="8 10" id="KW-0472">Membrane</keyword>
<protein>
    <recommendedName>
        <fullName evidence="10">Elongation of fatty acids protein</fullName>
        <ecNumber evidence="10">2.3.1.-</ecNumber>
    </recommendedName>
</protein>
<evidence type="ECO:0000256" key="11">
    <source>
        <dbReference type="SAM" id="SignalP"/>
    </source>
</evidence>
<dbReference type="OrthoDB" id="10259681at2759"/>
<dbReference type="EMBL" id="JANBTW010000018">
    <property type="protein sequence ID" value="KAJ2678723.1"/>
    <property type="molecule type" value="Genomic_DNA"/>
</dbReference>
<evidence type="ECO:0000313" key="13">
    <source>
        <dbReference type="Proteomes" id="UP001151518"/>
    </source>
</evidence>
<keyword evidence="9 10" id="KW-0275">Fatty acid biosynthesis</keyword>
<evidence type="ECO:0000256" key="6">
    <source>
        <dbReference type="ARBA" id="ARBA00022989"/>
    </source>
</evidence>
<comment type="catalytic activity">
    <reaction evidence="10">
        <text>an acyl-CoA + malonyl-CoA + H(+) = a 3-oxoacyl-CoA + CO2 + CoA</text>
        <dbReference type="Rhea" id="RHEA:50252"/>
        <dbReference type="ChEBI" id="CHEBI:15378"/>
        <dbReference type="ChEBI" id="CHEBI:16526"/>
        <dbReference type="ChEBI" id="CHEBI:57287"/>
        <dbReference type="ChEBI" id="CHEBI:57384"/>
        <dbReference type="ChEBI" id="CHEBI:58342"/>
        <dbReference type="ChEBI" id="CHEBI:90726"/>
    </reaction>
    <physiologicalReaction direction="left-to-right" evidence="10">
        <dbReference type="Rhea" id="RHEA:50253"/>
    </physiologicalReaction>
</comment>
<feature type="signal peptide" evidence="11">
    <location>
        <begin position="1"/>
        <end position="23"/>
    </location>
</feature>
<dbReference type="GO" id="GO:0034625">
    <property type="term" value="P:fatty acid elongation, monounsaturated fatty acid"/>
    <property type="evidence" value="ECO:0007669"/>
    <property type="project" value="TreeGrafter"/>
</dbReference>
<dbReference type="EC" id="2.3.1.-" evidence="10"/>
<evidence type="ECO:0000313" key="12">
    <source>
        <dbReference type="EMBL" id="KAJ2678723.1"/>
    </source>
</evidence>
<keyword evidence="6 10" id="KW-1133">Transmembrane helix</keyword>
<feature type="transmembrane region" description="Helical" evidence="10">
    <location>
        <begin position="303"/>
        <end position="324"/>
    </location>
</feature>
<dbReference type="GO" id="GO:0005789">
    <property type="term" value="C:endoplasmic reticulum membrane"/>
    <property type="evidence" value="ECO:0007669"/>
    <property type="project" value="TreeGrafter"/>
</dbReference>
<evidence type="ECO:0000256" key="5">
    <source>
        <dbReference type="ARBA" id="ARBA00022832"/>
    </source>
</evidence>
<evidence type="ECO:0000256" key="4">
    <source>
        <dbReference type="ARBA" id="ARBA00022692"/>
    </source>
</evidence>
<keyword evidence="11" id="KW-0732">Signal</keyword>
<dbReference type="GO" id="GO:0019367">
    <property type="term" value="P:fatty acid elongation, saturated fatty acid"/>
    <property type="evidence" value="ECO:0007669"/>
    <property type="project" value="TreeGrafter"/>
</dbReference>
<dbReference type="PANTHER" id="PTHR11157">
    <property type="entry name" value="FATTY ACID ACYL TRANSFERASE-RELATED"/>
    <property type="match status" value="1"/>
</dbReference>
<dbReference type="PANTHER" id="PTHR11157:SF169">
    <property type="entry name" value="ELONGATION OF FATTY ACIDS PROTEIN"/>
    <property type="match status" value="1"/>
</dbReference>
<keyword evidence="4 10" id="KW-0812">Transmembrane</keyword>
<dbReference type="Pfam" id="PF01151">
    <property type="entry name" value="ELO"/>
    <property type="match status" value="1"/>
</dbReference>
<dbReference type="Proteomes" id="UP001151518">
    <property type="component" value="Unassembled WGS sequence"/>
</dbReference>
<evidence type="ECO:0000256" key="3">
    <source>
        <dbReference type="ARBA" id="ARBA00022679"/>
    </source>
</evidence>
<evidence type="ECO:0000256" key="10">
    <source>
        <dbReference type="RuleBase" id="RU361115"/>
    </source>
</evidence>
<keyword evidence="7 10" id="KW-0443">Lipid metabolism</keyword>
<feature type="transmembrane region" description="Helical" evidence="10">
    <location>
        <begin position="82"/>
        <end position="102"/>
    </location>
</feature>
<proteinExistence type="inferred from homology"/>
<dbReference type="GO" id="GO:0009922">
    <property type="term" value="F:fatty acid elongase activity"/>
    <property type="evidence" value="ECO:0007669"/>
    <property type="project" value="InterPro"/>
</dbReference>
<sequence>MKLVSSFSVLAIVSASTVAFAAADPAPNPNPEPQVLPVTGVVNVGGGGGGGGGDWRWRDCQPPAGTHVHIKDVPLGDWYPFFMQWQVPVFVSVAYTILSFYFNPSSSNLSRIETKRQKVTADGTAVKKTKLTPMTMLVVVHNTVLAIYSAWAFRGVFPLFVRNMLSKGLFEGLCDTDGFLWNSALFVHLYLFYLSKYYELMDTVIIILKGRKASVLQIYHHAGVILVMYTANYFTSPSSVFIVWENAGVHTIMYTYYALTALGFNPPGKQYLTSLQIFQFLFGQTVVIFYFLIPGCLQPAQRIWPIIMTTYLLPLIYLFVQFFNKTYKKDTLSKKSE</sequence>
<feature type="transmembrane region" description="Helical" evidence="10">
    <location>
        <begin position="137"/>
        <end position="159"/>
    </location>
</feature>
<evidence type="ECO:0000256" key="7">
    <source>
        <dbReference type="ARBA" id="ARBA00023098"/>
    </source>
</evidence>
<name>A0A9W8G902_9FUNG</name>
<comment type="subcellular location">
    <subcellularLocation>
        <location evidence="1">Membrane</location>
        <topology evidence="1">Multi-pass membrane protein</topology>
    </subcellularLocation>
</comment>
<keyword evidence="3 10" id="KW-0808">Transferase</keyword>